<protein>
    <submittedName>
        <fullName evidence="1">Uncharacterized protein</fullName>
    </submittedName>
</protein>
<organism evidence="1 2">
    <name type="scientific">Microvirga aerophila</name>
    <dbReference type="NCBI Taxonomy" id="670291"/>
    <lineage>
        <taxon>Bacteria</taxon>
        <taxon>Pseudomonadati</taxon>
        <taxon>Pseudomonadota</taxon>
        <taxon>Alphaproteobacteria</taxon>
        <taxon>Hyphomicrobiales</taxon>
        <taxon>Methylobacteriaceae</taxon>
        <taxon>Microvirga</taxon>
    </lineage>
</organism>
<accession>A0A512BRM4</accession>
<reference evidence="1 2" key="1">
    <citation type="submission" date="2019-07" db="EMBL/GenBank/DDBJ databases">
        <title>Whole genome shotgun sequence of Microvirga aerophila NBRC 106136.</title>
        <authorList>
            <person name="Hosoyama A."/>
            <person name="Uohara A."/>
            <person name="Ohji S."/>
            <person name="Ichikawa N."/>
        </authorList>
    </citation>
    <scope>NUCLEOTIDE SEQUENCE [LARGE SCALE GENOMIC DNA]</scope>
    <source>
        <strain evidence="1 2">NBRC 106136</strain>
    </source>
</reference>
<gene>
    <name evidence="1" type="ORF">MAE02_23140</name>
</gene>
<keyword evidence="2" id="KW-1185">Reference proteome</keyword>
<dbReference type="Proteomes" id="UP000321085">
    <property type="component" value="Unassembled WGS sequence"/>
</dbReference>
<comment type="caution">
    <text evidence="1">The sequence shown here is derived from an EMBL/GenBank/DDBJ whole genome shotgun (WGS) entry which is preliminary data.</text>
</comment>
<sequence length="114" mass="12993">MLLEHPHWEMVFQPKRVAYLNLFEPWWKIPRVLALVGGQFGSWDEMTDAVRRSTINWNAYRYPFAWGQAPPGTPLTRHYRASEGGMTSQMNHMAANIGIETNAASGVKSSNFPN</sequence>
<evidence type="ECO:0000313" key="2">
    <source>
        <dbReference type="Proteomes" id="UP000321085"/>
    </source>
</evidence>
<dbReference type="AlphaFoldDB" id="A0A512BRM4"/>
<proteinExistence type="predicted"/>
<name>A0A512BRM4_9HYPH</name>
<dbReference type="EMBL" id="BJYU01000026">
    <property type="protein sequence ID" value="GEO14618.1"/>
    <property type="molecule type" value="Genomic_DNA"/>
</dbReference>
<evidence type="ECO:0000313" key="1">
    <source>
        <dbReference type="EMBL" id="GEO14618.1"/>
    </source>
</evidence>
<dbReference type="RefSeq" id="WP_147021751.1">
    <property type="nucleotide sequence ID" value="NZ_BJYU01000026.1"/>
</dbReference>